<dbReference type="RefSeq" id="WP_044229802.1">
    <property type="nucleotide sequence ID" value="NZ_JRYR02000001.1"/>
</dbReference>
<comment type="caution">
    <text evidence="1">The sequence shown here is derived from an EMBL/GenBank/DDBJ whole genome shotgun (WGS) entry which is preliminary data.</text>
</comment>
<dbReference type="AlphaFoldDB" id="A0A1S1YXG6"/>
<dbReference type="NCBIfam" id="TIGR01987">
    <property type="entry name" value="HI0074"/>
    <property type="match status" value="1"/>
</dbReference>
<sequence length="133" mass="16073">MDNFKELRWRERFQDLSKSFNKLEVALKRDHSDEIIRAGIIQFFEMTFELSWKTLKDYLESEGYEVKSPRATIQQAYQISVIKEGHQWIDALNKRNLMAHTYDEDLSLEAIHLIEKEYILLLRDLIKFFENEQ</sequence>
<dbReference type="OrthoDB" id="9810452at2"/>
<keyword evidence="2" id="KW-1185">Reference proteome</keyword>
<evidence type="ECO:0000313" key="2">
    <source>
        <dbReference type="Proteomes" id="UP000179797"/>
    </source>
</evidence>
<dbReference type="Proteomes" id="UP000179797">
    <property type="component" value="Unassembled WGS sequence"/>
</dbReference>
<reference evidence="1 2" key="1">
    <citation type="journal article" date="2012" name="Int. J. Syst. Evol. Microbiol.">
        <title>Flammeovirga pacifica sp. nov., isolated from deep-sea sediment.</title>
        <authorList>
            <person name="Xu H."/>
            <person name="Fu Y."/>
            <person name="Yang N."/>
            <person name="Ding Z."/>
            <person name="Lai Q."/>
            <person name="Zeng R."/>
        </authorList>
    </citation>
    <scope>NUCLEOTIDE SEQUENCE [LARGE SCALE GENOMIC DNA]</scope>
    <source>
        <strain evidence="2">DSM 24597 / LMG 26175 / WPAGA1</strain>
    </source>
</reference>
<dbReference type="GO" id="GO:0016740">
    <property type="term" value="F:transferase activity"/>
    <property type="evidence" value="ECO:0007669"/>
    <property type="project" value="UniProtKB-KW"/>
</dbReference>
<dbReference type="STRING" id="915059.NH26_03875"/>
<accession>A0A1S1YXG6</accession>
<dbReference type="InterPro" id="IPR010235">
    <property type="entry name" value="HepT"/>
</dbReference>
<name>A0A1S1YXG6_FLAPC</name>
<dbReference type="Gene3D" id="1.20.120.330">
    <property type="entry name" value="Nucleotidyltransferases domain 2"/>
    <property type="match status" value="1"/>
</dbReference>
<dbReference type="EMBL" id="JRYR02000001">
    <property type="protein sequence ID" value="OHX65545.1"/>
    <property type="molecule type" value="Genomic_DNA"/>
</dbReference>
<organism evidence="1 2">
    <name type="scientific">Flammeovirga pacifica</name>
    <dbReference type="NCBI Taxonomy" id="915059"/>
    <lineage>
        <taxon>Bacteria</taxon>
        <taxon>Pseudomonadati</taxon>
        <taxon>Bacteroidota</taxon>
        <taxon>Cytophagia</taxon>
        <taxon>Cytophagales</taxon>
        <taxon>Flammeovirgaceae</taxon>
        <taxon>Flammeovirga</taxon>
    </lineage>
</organism>
<dbReference type="Pfam" id="PF08780">
    <property type="entry name" value="NTase_sub_bind"/>
    <property type="match status" value="1"/>
</dbReference>
<proteinExistence type="predicted"/>
<gene>
    <name evidence="1" type="ORF">NH26_03875</name>
</gene>
<protein>
    <submittedName>
        <fullName evidence="1">Nucleotidyltransferase</fullName>
    </submittedName>
</protein>
<evidence type="ECO:0000313" key="1">
    <source>
        <dbReference type="EMBL" id="OHX65545.1"/>
    </source>
</evidence>
<dbReference type="SUPFAM" id="SSF81593">
    <property type="entry name" value="Nucleotidyltransferase substrate binding subunit/domain"/>
    <property type="match status" value="1"/>
</dbReference>